<keyword evidence="4 7" id="KW-0812">Transmembrane</keyword>
<keyword evidence="10" id="KW-1185">Reference proteome</keyword>
<comment type="caution">
    <text evidence="9">The sequence shown here is derived from an EMBL/GenBank/DDBJ whole genome shotgun (WGS) entry which is preliminary data.</text>
</comment>
<dbReference type="InterPro" id="IPR000515">
    <property type="entry name" value="MetI-like"/>
</dbReference>
<dbReference type="RefSeq" id="WP_338024218.1">
    <property type="nucleotide sequence ID" value="NZ_JAFBDR010000002.1"/>
</dbReference>
<evidence type="ECO:0000259" key="8">
    <source>
        <dbReference type="PROSITE" id="PS50928"/>
    </source>
</evidence>
<dbReference type="PANTHER" id="PTHR30193:SF37">
    <property type="entry name" value="INNER MEMBRANE ABC TRANSPORTER PERMEASE PROTEIN YCJO"/>
    <property type="match status" value="1"/>
</dbReference>
<dbReference type="PROSITE" id="PS50928">
    <property type="entry name" value="ABC_TM1"/>
    <property type="match status" value="1"/>
</dbReference>
<gene>
    <name evidence="9" type="ORF">JOC48_000448</name>
</gene>
<evidence type="ECO:0000313" key="9">
    <source>
        <dbReference type="EMBL" id="MBM7569970.1"/>
    </source>
</evidence>
<evidence type="ECO:0000256" key="5">
    <source>
        <dbReference type="ARBA" id="ARBA00022989"/>
    </source>
</evidence>
<feature type="domain" description="ABC transmembrane type-1" evidence="8">
    <location>
        <begin position="87"/>
        <end position="301"/>
    </location>
</feature>
<keyword evidence="6 7" id="KW-0472">Membrane</keyword>
<feature type="transmembrane region" description="Helical" evidence="7">
    <location>
        <begin position="28"/>
        <end position="57"/>
    </location>
</feature>
<keyword evidence="5 7" id="KW-1133">Transmembrane helix</keyword>
<feature type="transmembrane region" description="Helical" evidence="7">
    <location>
        <begin position="220"/>
        <end position="242"/>
    </location>
</feature>
<name>A0ABS2MW93_9BACI</name>
<sequence length="310" mass="35271">MIKTTINTNSSAQIKTKRYFSESFKESFVGYLYVSPFFILFGIFGLFPILFSFYLGFQKWNGLNEMEFVGLNNYKLIYSDPVFWKAIYNTIIIGFLGCFPILVFSIILAFILNSAFVRLKSIFRVSLFMPYVTSTVAVAIVFGVIFSNMEFGIANLTFSWFGFEPIKWQVGEWAVKIAIACMVLWRWVGYNVIIFIAGLQSIPIELYEAATIDGATTRQQLFYITVPLLKPVIIFTVFLSTVGSLQLFTEPLIFLGRNAREEGITAVLYLWREAFNNMAFGTASAAAVTLFFIIIIVSFINYLITNRISS</sequence>
<dbReference type="EMBL" id="JAFBDR010000002">
    <property type="protein sequence ID" value="MBM7569970.1"/>
    <property type="molecule type" value="Genomic_DNA"/>
</dbReference>
<dbReference type="CDD" id="cd06261">
    <property type="entry name" value="TM_PBP2"/>
    <property type="match status" value="1"/>
</dbReference>
<dbReference type="InterPro" id="IPR051393">
    <property type="entry name" value="ABC_transporter_permease"/>
</dbReference>
<organism evidence="9 10">
    <name type="scientific">Aquibacillus albus</name>
    <dbReference type="NCBI Taxonomy" id="1168171"/>
    <lineage>
        <taxon>Bacteria</taxon>
        <taxon>Bacillati</taxon>
        <taxon>Bacillota</taxon>
        <taxon>Bacilli</taxon>
        <taxon>Bacillales</taxon>
        <taxon>Bacillaceae</taxon>
        <taxon>Aquibacillus</taxon>
    </lineage>
</organism>
<comment type="similarity">
    <text evidence="7">Belongs to the binding-protein-dependent transport system permease family.</text>
</comment>
<feature type="transmembrane region" description="Helical" evidence="7">
    <location>
        <begin position="278"/>
        <end position="304"/>
    </location>
</feature>
<comment type="subcellular location">
    <subcellularLocation>
        <location evidence="1 7">Cell membrane</location>
        <topology evidence="1 7">Multi-pass membrane protein</topology>
    </subcellularLocation>
</comment>
<evidence type="ECO:0000313" key="10">
    <source>
        <dbReference type="Proteomes" id="UP001296943"/>
    </source>
</evidence>
<evidence type="ECO:0000256" key="3">
    <source>
        <dbReference type="ARBA" id="ARBA00022475"/>
    </source>
</evidence>
<reference evidence="9 10" key="1">
    <citation type="submission" date="2021-01" db="EMBL/GenBank/DDBJ databases">
        <title>Genomic Encyclopedia of Type Strains, Phase IV (KMG-IV): sequencing the most valuable type-strain genomes for metagenomic binning, comparative biology and taxonomic classification.</title>
        <authorList>
            <person name="Goeker M."/>
        </authorList>
    </citation>
    <scope>NUCLEOTIDE SEQUENCE [LARGE SCALE GENOMIC DNA]</scope>
    <source>
        <strain evidence="9 10">DSM 23711</strain>
    </source>
</reference>
<evidence type="ECO:0000256" key="6">
    <source>
        <dbReference type="ARBA" id="ARBA00023136"/>
    </source>
</evidence>
<dbReference type="Pfam" id="PF00528">
    <property type="entry name" value="BPD_transp_1"/>
    <property type="match status" value="1"/>
</dbReference>
<feature type="transmembrane region" description="Helical" evidence="7">
    <location>
        <begin position="128"/>
        <end position="153"/>
    </location>
</feature>
<evidence type="ECO:0000256" key="4">
    <source>
        <dbReference type="ARBA" id="ARBA00022692"/>
    </source>
</evidence>
<dbReference type="PANTHER" id="PTHR30193">
    <property type="entry name" value="ABC TRANSPORTER PERMEASE PROTEIN"/>
    <property type="match status" value="1"/>
</dbReference>
<dbReference type="InterPro" id="IPR035906">
    <property type="entry name" value="MetI-like_sf"/>
</dbReference>
<dbReference type="SUPFAM" id="SSF161098">
    <property type="entry name" value="MetI-like"/>
    <property type="match status" value="1"/>
</dbReference>
<evidence type="ECO:0000256" key="7">
    <source>
        <dbReference type="RuleBase" id="RU363032"/>
    </source>
</evidence>
<protein>
    <submittedName>
        <fullName evidence="9">Cellobiose transport system permease protein</fullName>
    </submittedName>
</protein>
<evidence type="ECO:0000256" key="1">
    <source>
        <dbReference type="ARBA" id="ARBA00004651"/>
    </source>
</evidence>
<keyword evidence="2 7" id="KW-0813">Transport</keyword>
<accession>A0ABS2MW93</accession>
<dbReference type="Proteomes" id="UP001296943">
    <property type="component" value="Unassembled WGS sequence"/>
</dbReference>
<feature type="transmembrane region" description="Helical" evidence="7">
    <location>
        <begin position="173"/>
        <end position="199"/>
    </location>
</feature>
<keyword evidence="3" id="KW-1003">Cell membrane</keyword>
<proteinExistence type="inferred from homology"/>
<feature type="transmembrane region" description="Helical" evidence="7">
    <location>
        <begin position="86"/>
        <end position="116"/>
    </location>
</feature>
<dbReference type="Gene3D" id="1.10.3720.10">
    <property type="entry name" value="MetI-like"/>
    <property type="match status" value="1"/>
</dbReference>
<evidence type="ECO:0000256" key="2">
    <source>
        <dbReference type="ARBA" id="ARBA00022448"/>
    </source>
</evidence>